<feature type="region of interest" description="Disordered" evidence="14">
    <location>
        <begin position="58"/>
        <end position="87"/>
    </location>
</feature>
<keyword evidence="11" id="KW-0234">DNA repair</keyword>
<name>W9YYQ7_9EURO</name>
<evidence type="ECO:0000313" key="16">
    <source>
        <dbReference type="EMBL" id="EXJ94401.1"/>
    </source>
</evidence>
<keyword evidence="4" id="KW-0540">Nuclease</keyword>
<evidence type="ECO:0000256" key="11">
    <source>
        <dbReference type="ARBA" id="ARBA00023204"/>
    </source>
</evidence>
<sequence length="672" mass="74783">MTEVIELLSSSSPPSTTPKPGQQTVLSAQESVLYETFDFRSDDFDETGSIDFRLDRPLKRPRLSPDRNVRRMSLGRGGRGSQVKPPCVEPTINISSDDVSWPHPKPDKAVQLPKSFAPQEPNGNIYDEITFSSSAPELRRTEAGKSGSPWRLSLDDSDDDLLDDVFQSLSQPTRHALNDDDAEDLYSQRTASLLANLTNQLGKERKPNSRPPKSKVSDTASKQTALANAPDDIQFSSSPVKAPASRPSKSSDDQKASKAAEKAALKAEKEAAKEAERERKRLDRERKAREKQQAADLAEVNKSKTGKKVASPEMLLDMSSFLRGTSVGNQVEQYMHTAHVEVNYFDEEVNLTENAPEQDVYGNVVMWRRKVKATYNDEEGLWEPTSSSRIVKEKHVLIHLPAVEFAAMIRGSKATSPPSQVPTEPEMKSNLDAHVASIRQRFHDCIPFYLIEGLEGWIKKNANAKNRAYTAAVRARLIESDARGSATLQSGSARAKSRKRKKPATDNLDLSFITSDVVEELLLHLQLAHQPILIHHTVSPATTASQIFALTQHLSTRPYRLAQLDYNLKSASFCMDTGQVRTGDDAKDTVVKMLQEVQRVTPSMAYGIVDQWSSVRKLVTGFERHGNLMLENVRKSANRDGAWSDRKLGPMVSRRLYKVFMGRDPSATDGMS</sequence>
<proteinExistence type="inferred from homology"/>
<dbReference type="GeneID" id="19157694"/>
<dbReference type="GO" id="GO:0031573">
    <property type="term" value="P:mitotic intra-S DNA damage checkpoint signaling"/>
    <property type="evidence" value="ECO:0007669"/>
    <property type="project" value="TreeGrafter"/>
</dbReference>
<dbReference type="GO" id="GO:0048476">
    <property type="term" value="C:Holliday junction resolvase complex"/>
    <property type="evidence" value="ECO:0007669"/>
    <property type="project" value="InterPro"/>
</dbReference>
<feature type="compositionally biased region" description="Basic and acidic residues" evidence="14">
    <location>
        <begin position="58"/>
        <end position="69"/>
    </location>
</feature>
<evidence type="ECO:0000256" key="4">
    <source>
        <dbReference type="ARBA" id="ARBA00022722"/>
    </source>
</evidence>
<dbReference type="GO" id="GO:0003677">
    <property type="term" value="F:DNA binding"/>
    <property type="evidence" value="ECO:0007669"/>
    <property type="project" value="InterPro"/>
</dbReference>
<gene>
    <name evidence="16" type="ORF">A1O1_02795</name>
</gene>
<dbReference type="STRING" id="1182541.W9YYQ7"/>
<dbReference type="InterPro" id="IPR033310">
    <property type="entry name" value="Mms4/EME1/EME2"/>
</dbReference>
<comment type="subcellular location">
    <subcellularLocation>
        <location evidence="2">Nucleus</location>
    </subcellularLocation>
</comment>
<dbReference type="Pfam" id="PF02732">
    <property type="entry name" value="ERCC4"/>
    <property type="match status" value="1"/>
</dbReference>
<dbReference type="Proteomes" id="UP000019484">
    <property type="component" value="Unassembled WGS sequence"/>
</dbReference>
<dbReference type="PANTHER" id="PTHR21077:SF5">
    <property type="entry name" value="CROSSOVER JUNCTION ENDONUCLEASE MMS4"/>
    <property type="match status" value="1"/>
</dbReference>
<evidence type="ECO:0000256" key="10">
    <source>
        <dbReference type="ARBA" id="ARBA00023172"/>
    </source>
</evidence>
<evidence type="ECO:0000313" key="17">
    <source>
        <dbReference type="Proteomes" id="UP000019484"/>
    </source>
</evidence>
<feature type="domain" description="ERCC4" evidence="15">
    <location>
        <begin position="313"/>
        <end position="623"/>
    </location>
</feature>
<feature type="compositionally biased region" description="Polar residues" evidence="14">
    <location>
        <begin position="217"/>
        <end position="226"/>
    </location>
</feature>
<reference evidence="16 17" key="1">
    <citation type="submission" date="2013-03" db="EMBL/GenBank/DDBJ databases">
        <title>The Genome Sequence of Capronia coronata CBS 617.96.</title>
        <authorList>
            <consortium name="The Broad Institute Genomics Platform"/>
            <person name="Cuomo C."/>
            <person name="de Hoog S."/>
            <person name="Gorbushina A."/>
            <person name="Walker B."/>
            <person name="Young S.K."/>
            <person name="Zeng Q."/>
            <person name="Gargeya S."/>
            <person name="Fitzgerald M."/>
            <person name="Haas B."/>
            <person name="Abouelleil A."/>
            <person name="Allen A.W."/>
            <person name="Alvarado L."/>
            <person name="Arachchi H.M."/>
            <person name="Berlin A.M."/>
            <person name="Chapman S.B."/>
            <person name="Gainer-Dewar J."/>
            <person name="Goldberg J."/>
            <person name="Griggs A."/>
            <person name="Gujja S."/>
            <person name="Hansen M."/>
            <person name="Howarth C."/>
            <person name="Imamovic A."/>
            <person name="Ireland A."/>
            <person name="Larimer J."/>
            <person name="McCowan C."/>
            <person name="Murphy C."/>
            <person name="Pearson M."/>
            <person name="Poon T.W."/>
            <person name="Priest M."/>
            <person name="Roberts A."/>
            <person name="Saif S."/>
            <person name="Shea T."/>
            <person name="Sisk P."/>
            <person name="Sykes S."/>
            <person name="Wortman J."/>
            <person name="Nusbaum C."/>
            <person name="Birren B."/>
        </authorList>
    </citation>
    <scope>NUCLEOTIDE SEQUENCE [LARGE SCALE GENOMIC DNA]</scope>
    <source>
        <strain evidence="16 17">CBS 617.96</strain>
    </source>
</reference>
<feature type="compositionally biased region" description="Basic and acidic residues" evidence="14">
    <location>
        <begin position="249"/>
        <end position="293"/>
    </location>
</feature>
<evidence type="ECO:0000256" key="3">
    <source>
        <dbReference type="ARBA" id="ARBA00005313"/>
    </source>
</evidence>
<keyword evidence="9" id="KW-0460">Magnesium</keyword>
<evidence type="ECO:0000256" key="1">
    <source>
        <dbReference type="ARBA" id="ARBA00001946"/>
    </source>
</evidence>
<dbReference type="OrthoDB" id="343092at2759"/>
<dbReference type="eggNOG" id="ENOG502R8ER">
    <property type="taxonomic scope" value="Eukaryota"/>
</dbReference>
<dbReference type="HOGENOM" id="CLU_013160_1_0_1"/>
<accession>W9YYQ7</accession>
<dbReference type="InterPro" id="IPR006166">
    <property type="entry name" value="ERCC4_domain"/>
</dbReference>
<dbReference type="GO" id="GO:0031297">
    <property type="term" value="P:replication fork processing"/>
    <property type="evidence" value="ECO:0007669"/>
    <property type="project" value="TreeGrafter"/>
</dbReference>
<dbReference type="Gene3D" id="1.10.150.670">
    <property type="entry name" value="Crossover junction endonuclease EME1, DNA-binding domain"/>
    <property type="match status" value="1"/>
</dbReference>
<dbReference type="Gene3D" id="3.40.50.10130">
    <property type="match status" value="1"/>
</dbReference>
<dbReference type="GO" id="GO:0006302">
    <property type="term" value="P:double-strand break repair"/>
    <property type="evidence" value="ECO:0007669"/>
    <property type="project" value="TreeGrafter"/>
</dbReference>
<dbReference type="InterPro" id="IPR042530">
    <property type="entry name" value="EME1/EME2_C"/>
</dbReference>
<dbReference type="RefSeq" id="XP_007721895.1">
    <property type="nucleotide sequence ID" value="XM_007723705.1"/>
</dbReference>
<dbReference type="SMART" id="SM00891">
    <property type="entry name" value="ERCC4"/>
    <property type="match status" value="1"/>
</dbReference>
<evidence type="ECO:0000256" key="9">
    <source>
        <dbReference type="ARBA" id="ARBA00022842"/>
    </source>
</evidence>
<organism evidence="16 17">
    <name type="scientific">Capronia coronata CBS 617.96</name>
    <dbReference type="NCBI Taxonomy" id="1182541"/>
    <lineage>
        <taxon>Eukaryota</taxon>
        <taxon>Fungi</taxon>
        <taxon>Dikarya</taxon>
        <taxon>Ascomycota</taxon>
        <taxon>Pezizomycotina</taxon>
        <taxon>Eurotiomycetes</taxon>
        <taxon>Chaetothyriomycetidae</taxon>
        <taxon>Chaetothyriales</taxon>
        <taxon>Herpotrichiellaceae</taxon>
        <taxon>Capronia</taxon>
    </lineage>
</organism>
<evidence type="ECO:0000256" key="13">
    <source>
        <dbReference type="ARBA" id="ARBA00023254"/>
    </source>
</evidence>
<keyword evidence="12" id="KW-0539">Nucleus</keyword>
<keyword evidence="8" id="KW-0378">Hydrolase</keyword>
<dbReference type="GO" id="GO:0000712">
    <property type="term" value="P:resolution of meiotic recombination intermediates"/>
    <property type="evidence" value="ECO:0007669"/>
    <property type="project" value="TreeGrafter"/>
</dbReference>
<protein>
    <recommendedName>
        <fullName evidence="15">ERCC4 domain-containing protein</fullName>
    </recommendedName>
</protein>
<comment type="similarity">
    <text evidence="3">Belongs to the EME1/MMS4 family.</text>
</comment>
<evidence type="ECO:0000256" key="14">
    <source>
        <dbReference type="SAM" id="MobiDB-lite"/>
    </source>
</evidence>
<dbReference type="AlphaFoldDB" id="W9YYQ7"/>
<dbReference type="GO" id="GO:0008821">
    <property type="term" value="F:crossover junction DNA endonuclease activity"/>
    <property type="evidence" value="ECO:0007669"/>
    <property type="project" value="TreeGrafter"/>
</dbReference>
<evidence type="ECO:0000256" key="8">
    <source>
        <dbReference type="ARBA" id="ARBA00022801"/>
    </source>
</evidence>
<dbReference type="InterPro" id="IPR047521">
    <property type="entry name" value="XPF_nuclease_EME1_ascomycetes"/>
</dbReference>
<dbReference type="FunFam" id="1.10.150.670:FF:000004">
    <property type="entry name" value="Crossover junction endonuclease EME1"/>
    <property type="match status" value="1"/>
</dbReference>
<feature type="region of interest" description="Disordered" evidence="14">
    <location>
        <begin position="197"/>
        <end position="309"/>
    </location>
</feature>
<evidence type="ECO:0000256" key="5">
    <source>
        <dbReference type="ARBA" id="ARBA00022723"/>
    </source>
</evidence>
<keyword evidence="10" id="KW-0233">DNA recombination</keyword>
<dbReference type="GO" id="GO:0005634">
    <property type="term" value="C:nucleus"/>
    <property type="evidence" value="ECO:0007669"/>
    <property type="project" value="UniProtKB-SubCell"/>
</dbReference>
<evidence type="ECO:0000259" key="15">
    <source>
        <dbReference type="SMART" id="SM00891"/>
    </source>
</evidence>
<feature type="region of interest" description="Disordered" evidence="14">
    <location>
        <begin position="1"/>
        <end position="25"/>
    </location>
</feature>
<evidence type="ECO:0000256" key="7">
    <source>
        <dbReference type="ARBA" id="ARBA00022763"/>
    </source>
</evidence>
<comment type="cofactor">
    <cofactor evidence="1">
        <name>Mg(2+)</name>
        <dbReference type="ChEBI" id="CHEBI:18420"/>
    </cofactor>
</comment>
<keyword evidence="13" id="KW-0469">Meiosis</keyword>
<dbReference type="GO" id="GO:0046872">
    <property type="term" value="F:metal ion binding"/>
    <property type="evidence" value="ECO:0007669"/>
    <property type="project" value="UniProtKB-KW"/>
</dbReference>
<evidence type="ECO:0000256" key="12">
    <source>
        <dbReference type="ARBA" id="ARBA00023242"/>
    </source>
</evidence>
<evidence type="ECO:0000256" key="2">
    <source>
        <dbReference type="ARBA" id="ARBA00004123"/>
    </source>
</evidence>
<evidence type="ECO:0000256" key="6">
    <source>
        <dbReference type="ARBA" id="ARBA00022759"/>
    </source>
</evidence>
<dbReference type="PANTHER" id="PTHR21077">
    <property type="entry name" value="EME1 PROTEIN"/>
    <property type="match status" value="1"/>
</dbReference>
<comment type="caution">
    <text evidence="16">The sequence shown here is derived from an EMBL/GenBank/DDBJ whole genome shotgun (WGS) entry which is preliminary data.</text>
</comment>
<dbReference type="EMBL" id="AMWN01000002">
    <property type="protein sequence ID" value="EXJ94401.1"/>
    <property type="molecule type" value="Genomic_DNA"/>
</dbReference>
<dbReference type="CDD" id="cd20085">
    <property type="entry name" value="XPF_nuclease_Mms4"/>
    <property type="match status" value="1"/>
</dbReference>
<keyword evidence="5" id="KW-0479">Metal-binding</keyword>
<keyword evidence="6" id="KW-0255">Endonuclease</keyword>
<keyword evidence="7" id="KW-0227">DNA damage</keyword>
<keyword evidence="17" id="KW-1185">Reference proteome</keyword>